<sequence>MIRLLIALMVLSLPVQAQTPMTAAEFEAYVTGRTLTFGFEGQAYGVEEFREGRRTTWAFMQEECREGSWFPRGEQICFVYDDRPSEEHCWIFWQEDNGLNARFMGEGGTELYEVQQSPRPLICPGPEVGV</sequence>
<gene>
    <name evidence="2" type="ORF">M3N55_06245</name>
</gene>
<keyword evidence="3" id="KW-1185">Reference proteome</keyword>
<dbReference type="Proteomes" id="UP001202550">
    <property type="component" value="Unassembled WGS sequence"/>
</dbReference>
<organism evidence="2 3">
    <name type="scientific">Roseinatronobacter domitianus</name>
    <dbReference type="NCBI Taxonomy" id="2940293"/>
    <lineage>
        <taxon>Bacteria</taxon>
        <taxon>Pseudomonadati</taxon>
        <taxon>Pseudomonadota</taxon>
        <taxon>Alphaproteobacteria</taxon>
        <taxon>Rhodobacterales</taxon>
        <taxon>Paracoccaceae</taxon>
        <taxon>Roseinatronobacter</taxon>
    </lineage>
</organism>
<accession>A0ABT0M0C8</accession>
<keyword evidence="1" id="KW-0732">Signal</keyword>
<proteinExistence type="predicted"/>
<name>A0ABT0M0C8_9RHOB</name>
<evidence type="ECO:0000256" key="1">
    <source>
        <dbReference type="SAM" id="SignalP"/>
    </source>
</evidence>
<protein>
    <submittedName>
        <fullName evidence="2">Uncharacterized protein</fullName>
    </submittedName>
</protein>
<feature type="signal peptide" evidence="1">
    <location>
        <begin position="1"/>
        <end position="17"/>
    </location>
</feature>
<dbReference type="EMBL" id="JALZWP010000004">
    <property type="protein sequence ID" value="MCL1628327.1"/>
    <property type="molecule type" value="Genomic_DNA"/>
</dbReference>
<evidence type="ECO:0000313" key="3">
    <source>
        <dbReference type="Proteomes" id="UP001202550"/>
    </source>
</evidence>
<evidence type="ECO:0000313" key="2">
    <source>
        <dbReference type="EMBL" id="MCL1628327.1"/>
    </source>
</evidence>
<dbReference type="RefSeq" id="WP_249057497.1">
    <property type="nucleotide sequence ID" value="NZ_JALZWP010000004.1"/>
</dbReference>
<comment type="caution">
    <text evidence="2">The sequence shown here is derived from an EMBL/GenBank/DDBJ whole genome shotgun (WGS) entry which is preliminary data.</text>
</comment>
<feature type="chain" id="PRO_5045607086" evidence="1">
    <location>
        <begin position="18"/>
        <end position="130"/>
    </location>
</feature>
<reference evidence="2 3" key="1">
    <citation type="submission" date="2022-05" db="EMBL/GenBank/DDBJ databases">
        <title>Seasonal and diel survey of microbial diversity of the Tyrrhenian coast.</title>
        <authorList>
            <person name="Gattoni G."/>
            <person name="Corral P."/>
        </authorList>
    </citation>
    <scope>NUCLEOTIDE SEQUENCE [LARGE SCALE GENOMIC DNA]</scope>
    <source>
        <strain evidence="2 3">V10</strain>
    </source>
</reference>